<evidence type="ECO:0000256" key="1">
    <source>
        <dbReference type="SAM" id="Coils"/>
    </source>
</evidence>
<accession>A0AAD8TF26</accession>
<evidence type="ECO:0000313" key="5">
    <source>
        <dbReference type="Proteomes" id="UP001231189"/>
    </source>
</evidence>
<dbReference type="EMBL" id="JAUUTY010000002">
    <property type="protein sequence ID" value="KAK1680682.1"/>
    <property type="molecule type" value="Genomic_DNA"/>
</dbReference>
<dbReference type="Proteomes" id="UP001231189">
    <property type="component" value="Unassembled WGS sequence"/>
</dbReference>
<keyword evidence="1" id="KW-0175">Coiled coil</keyword>
<reference evidence="4" key="1">
    <citation type="submission" date="2023-07" db="EMBL/GenBank/DDBJ databases">
        <title>A chromosome-level genome assembly of Lolium multiflorum.</title>
        <authorList>
            <person name="Chen Y."/>
            <person name="Copetti D."/>
            <person name="Kolliker R."/>
            <person name="Studer B."/>
        </authorList>
    </citation>
    <scope>NUCLEOTIDE SEQUENCE</scope>
    <source>
        <strain evidence="4">02402/16</strain>
        <tissue evidence="4">Leaf</tissue>
    </source>
</reference>
<feature type="region of interest" description="Disordered" evidence="2">
    <location>
        <begin position="317"/>
        <end position="392"/>
    </location>
</feature>
<dbReference type="InterPro" id="IPR007321">
    <property type="entry name" value="Transposase_28"/>
</dbReference>
<protein>
    <recommendedName>
        <fullName evidence="3">Transposase (putative) gypsy type domain-containing protein</fullName>
    </recommendedName>
</protein>
<evidence type="ECO:0000313" key="4">
    <source>
        <dbReference type="EMBL" id="KAK1680682.1"/>
    </source>
</evidence>
<evidence type="ECO:0000256" key="2">
    <source>
        <dbReference type="SAM" id="MobiDB-lite"/>
    </source>
</evidence>
<keyword evidence="5" id="KW-1185">Reference proteome</keyword>
<proteinExistence type="predicted"/>
<evidence type="ECO:0000259" key="3">
    <source>
        <dbReference type="Pfam" id="PF04195"/>
    </source>
</evidence>
<organism evidence="4 5">
    <name type="scientific">Lolium multiflorum</name>
    <name type="common">Italian ryegrass</name>
    <name type="synonym">Lolium perenne subsp. multiflorum</name>
    <dbReference type="NCBI Taxonomy" id="4521"/>
    <lineage>
        <taxon>Eukaryota</taxon>
        <taxon>Viridiplantae</taxon>
        <taxon>Streptophyta</taxon>
        <taxon>Embryophyta</taxon>
        <taxon>Tracheophyta</taxon>
        <taxon>Spermatophyta</taxon>
        <taxon>Magnoliopsida</taxon>
        <taxon>Liliopsida</taxon>
        <taxon>Poales</taxon>
        <taxon>Poaceae</taxon>
        <taxon>BOP clade</taxon>
        <taxon>Pooideae</taxon>
        <taxon>Poodae</taxon>
        <taxon>Poeae</taxon>
        <taxon>Poeae Chloroplast Group 2 (Poeae type)</taxon>
        <taxon>Loliodinae</taxon>
        <taxon>Loliinae</taxon>
        <taxon>Lolium</taxon>
    </lineage>
</organism>
<dbReference type="AlphaFoldDB" id="A0AAD8TF26"/>
<comment type="caution">
    <text evidence="4">The sequence shown here is derived from an EMBL/GenBank/DDBJ whole genome shotgun (WGS) entry which is preliminary data.</text>
</comment>
<feature type="coiled-coil region" evidence="1">
    <location>
        <begin position="415"/>
        <end position="473"/>
    </location>
</feature>
<dbReference type="Pfam" id="PF04195">
    <property type="entry name" value="Transposase_28"/>
    <property type="match status" value="1"/>
</dbReference>
<sequence length="668" mass="75299">MPPRAKLTKHTAPNTDAAMEDVEISGWERSKLSNQDKKSLKKLGLMKKKDSLIFPGDESAPNPPIGYRLHQLTPNSILHISLFITLCECFLGTHPHWGMWKRIFYRRRNNSRIVVYNVGGACICVRPDVVYSDVKFPDSVQGWRKRWLYIKDETVGSQEYEVAPFNGAAEILRCRSWDAEASAEEKVATDALMKRIHQLQNTRGEELSGVQITAYFLRIRVQLLQARKKPLWMYAGEEDVDRLSEDLSTKDLEKLIRCLSSLSKKDEVPTSCRVEPYSGSHALPENHQILSSLPPFLKVERWMSESLLLTTRKNPLVPRAKSGTHKYAASSEKENESTPSESGRSISPPLVVSPRNKRKREEVEDSGSSKPPGSPAEETSPEEEGTFYPYDDAGSPLRDQFIRLGSQSIGFRNEADTLKVSLRQAEERAEALEAKLKLSKEAREKAEADVATVEDLRQRLANAENALSDKIAEQITREQGIIDWHECQNRRFLHKFFRRLEACLDLIVCVVIILCFVAAGRNDEGFKLLEAKDDRLLDALSICELQGDLARTNISNSRTAFTRLFPHFSPKQTQPEIFAELVKRFLPTEDLALAYRQENLKIGVEGTIALVANSGQEVDWAKAGNSGKMNKEKWKALVKDAKPHSKKILAFLSPKPAGSTSTAKTEVK</sequence>
<feature type="domain" description="Transposase (putative) gypsy type" evidence="3">
    <location>
        <begin position="68"/>
        <end position="105"/>
    </location>
</feature>
<dbReference type="PANTHER" id="PTHR33026:SF7">
    <property type="entry name" value="OS03G0100275 PROTEIN"/>
    <property type="match status" value="1"/>
</dbReference>
<name>A0AAD8TF26_LOLMU</name>
<gene>
    <name evidence="4" type="ORF">QYE76_041530</name>
</gene>
<dbReference type="PANTHER" id="PTHR33026">
    <property type="entry name" value="OS06G0360600 PROTEIN"/>
    <property type="match status" value="1"/>
</dbReference>